<dbReference type="PROSITE" id="PS50005">
    <property type="entry name" value="TPR"/>
    <property type="match status" value="1"/>
</dbReference>
<sequence>MAGWSFGRVALACGIGAALGSIGYNALRNRPAPVEAIPAATPAAADPEEALRQLKARVAANPGDVEAWQKLGWSHFEAGRYGEAADAYRRATRLAPGNATLWSSLGEAVVMASAHDPMPPEASAAFDKAVAIDAKEPRARYFLAVRKDLAKDHEGAIRDWLALLADTPPGAPWEADLRRTIEQVGRINHIDVTARLAAVKPVAPHAMDLPVSAGAAIPGPTPAQMRAAAGLPKDQQDSMVAGMVASLEAKLDANPGNVDGWIMLMRSRMTLGERDKAKAAYAAARAANPAQSAQLAEAARALGVPGA</sequence>
<feature type="repeat" description="TPR" evidence="4">
    <location>
        <begin position="65"/>
        <end position="98"/>
    </location>
</feature>
<dbReference type="InterPro" id="IPR019734">
    <property type="entry name" value="TPR_rpt"/>
</dbReference>
<dbReference type="EMBL" id="JANFAV010000001">
    <property type="protein sequence ID" value="MCW6533280.1"/>
    <property type="molecule type" value="Genomic_DNA"/>
</dbReference>
<dbReference type="PANTHER" id="PTHR47870:SF1">
    <property type="entry name" value="CYTOCHROME C-TYPE BIOGENESIS PROTEIN CCMH"/>
    <property type="match status" value="1"/>
</dbReference>
<dbReference type="PANTHER" id="PTHR47870">
    <property type="entry name" value="CYTOCHROME C-TYPE BIOGENESIS PROTEIN CCMH"/>
    <property type="match status" value="1"/>
</dbReference>
<dbReference type="Proteomes" id="UP001165565">
    <property type="component" value="Unassembled WGS sequence"/>
</dbReference>
<protein>
    <submittedName>
        <fullName evidence="5">Tetratricopeptide repeat protein</fullName>
    </submittedName>
</protein>
<evidence type="ECO:0000256" key="2">
    <source>
        <dbReference type="ARBA" id="ARBA00022748"/>
    </source>
</evidence>
<organism evidence="5 6">
    <name type="scientific">Sphingomonas lycopersici</name>
    <dbReference type="NCBI Taxonomy" id="2951807"/>
    <lineage>
        <taxon>Bacteria</taxon>
        <taxon>Pseudomonadati</taxon>
        <taxon>Pseudomonadota</taxon>
        <taxon>Alphaproteobacteria</taxon>
        <taxon>Sphingomonadales</taxon>
        <taxon>Sphingomonadaceae</taxon>
        <taxon>Sphingomonas</taxon>
    </lineage>
</organism>
<dbReference type="InterPro" id="IPR013105">
    <property type="entry name" value="TPR_2"/>
</dbReference>
<dbReference type="InterPro" id="IPR051263">
    <property type="entry name" value="C-type_cytochrome_biogenesis"/>
</dbReference>
<evidence type="ECO:0000256" key="1">
    <source>
        <dbReference type="ARBA" id="ARBA00022737"/>
    </source>
</evidence>
<dbReference type="GO" id="GO:0005886">
    <property type="term" value="C:plasma membrane"/>
    <property type="evidence" value="ECO:0007669"/>
    <property type="project" value="TreeGrafter"/>
</dbReference>
<dbReference type="InterPro" id="IPR011990">
    <property type="entry name" value="TPR-like_helical_dom_sf"/>
</dbReference>
<keyword evidence="2" id="KW-0201">Cytochrome c-type biogenesis</keyword>
<keyword evidence="1" id="KW-0677">Repeat</keyword>
<evidence type="ECO:0000256" key="3">
    <source>
        <dbReference type="ARBA" id="ARBA00022803"/>
    </source>
</evidence>
<dbReference type="SMART" id="SM00028">
    <property type="entry name" value="TPR"/>
    <property type="match status" value="2"/>
</dbReference>
<keyword evidence="6" id="KW-1185">Reference proteome</keyword>
<dbReference type="Pfam" id="PF07719">
    <property type="entry name" value="TPR_2"/>
    <property type="match status" value="1"/>
</dbReference>
<dbReference type="Gene3D" id="1.25.40.10">
    <property type="entry name" value="Tetratricopeptide repeat domain"/>
    <property type="match status" value="2"/>
</dbReference>
<evidence type="ECO:0000313" key="5">
    <source>
        <dbReference type="EMBL" id="MCW6533280.1"/>
    </source>
</evidence>
<accession>A0AA41Z3D9</accession>
<evidence type="ECO:0000313" key="6">
    <source>
        <dbReference type="Proteomes" id="UP001165565"/>
    </source>
</evidence>
<gene>
    <name evidence="5" type="ORF">NEE01_00640</name>
</gene>
<name>A0AA41Z3D9_9SPHN</name>
<dbReference type="RefSeq" id="WP_265267331.1">
    <property type="nucleotide sequence ID" value="NZ_JANFAV010000001.1"/>
</dbReference>
<proteinExistence type="predicted"/>
<keyword evidence="3 4" id="KW-0802">TPR repeat</keyword>
<reference evidence="5" key="1">
    <citation type="submission" date="2022-06" db="EMBL/GenBank/DDBJ databases">
        <title>Sphingomonas sp. nov. isolated from rhizosphere soil of tomato.</title>
        <authorList>
            <person name="Dong H."/>
            <person name="Gao R."/>
        </authorList>
    </citation>
    <scope>NUCLEOTIDE SEQUENCE</scope>
    <source>
        <strain evidence="5">MMSM24</strain>
    </source>
</reference>
<dbReference type="AlphaFoldDB" id="A0AA41Z3D9"/>
<dbReference type="SUPFAM" id="SSF48452">
    <property type="entry name" value="TPR-like"/>
    <property type="match status" value="1"/>
</dbReference>
<evidence type="ECO:0000256" key="4">
    <source>
        <dbReference type="PROSITE-ProRule" id="PRU00339"/>
    </source>
</evidence>
<comment type="caution">
    <text evidence="5">The sequence shown here is derived from an EMBL/GenBank/DDBJ whole genome shotgun (WGS) entry which is preliminary data.</text>
</comment>
<dbReference type="GO" id="GO:0017004">
    <property type="term" value="P:cytochrome complex assembly"/>
    <property type="evidence" value="ECO:0007669"/>
    <property type="project" value="UniProtKB-KW"/>
</dbReference>